<evidence type="ECO:0000256" key="2">
    <source>
        <dbReference type="ARBA" id="ARBA00004141"/>
    </source>
</evidence>
<dbReference type="Gene3D" id="3.90.550.10">
    <property type="entry name" value="Spore Coat Polysaccharide Biosynthesis Protein SpsA, Chain A"/>
    <property type="match status" value="1"/>
</dbReference>
<dbReference type="GO" id="GO:0016758">
    <property type="term" value="F:hexosyltransferase activity"/>
    <property type="evidence" value="ECO:0007669"/>
    <property type="project" value="TreeGrafter"/>
</dbReference>
<organism evidence="19 20">
    <name type="scientific">Synechococcus sp. (strain ATCC 27144 / PCC 6301 / SAUG 1402/1)</name>
    <name type="common">Anacystis nidulans</name>
    <dbReference type="NCBI Taxonomy" id="269084"/>
    <lineage>
        <taxon>Bacteria</taxon>
        <taxon>Bacillati</taxon>
        <taxon>Cyanobacteriota</taxon>
        <taxon>Cyanophyceae</taxon>
        <taxon>Synechococcales</taxon>
        <taxon>Synechococcaceae</taxon>
        <taxon>Synechococcus</taxon>
    </lineage>
</organism>
<keyword evidence="9" id="KW-0460">Magnesium</keyword>
<keyword evidence="4" id="KW-0444">Lipid biosynthesis</keyword>
<dbReference type="SUPFAM" id="SSF53448">
    <property type="entry name" value="Nucleotide-diphospho-sugar transferases"/>
    <property type="match status" value="1"/>
</dbReference>
<evidence type="ECO:0000256" key="13">
    <source>
        <dbReference type="ARBA" id="ARBA00023277"/>
    </source>
</evidence>
<evidence type="ECO:0000256" key="7">
    <source>
        <dbReference type="ARBA" id="ARBA00022692"/>
    </source>
</evidence>
<dbReference type="CDD" id="cd06423">
    <property type="entry name" value="CESA_like"/>
    <property type="match status" value="1"/>
</dbReference>
<dbReference type="Pfam" id="PF13641">
    <property type="entry name" value="Glyco_tranf_2_3"/>
    <property type="match status" value="1"/>
</dbReference>
<keyword evidence="7 18" id="KW-0812">Transmembrane</keyword>
<dbReference type="InterPro" id="IPR029044">
    <property type="entry name" value="Nucleotide-diphossugar_trans"/>
</dbReference>
<accession>A0A0H3K060</accession>
<keyword evidence="6 19" id="KW-0808">Transferase</keyword>
<dbReference type="Proteomes" id="UP000001175">
    <property type="component" value="Chromosome"/>
</dbReference>
<dbReference type="PANTHER" id="PTHR43867">
    <property type="entry name" value="CELLULOSE SYNTHASE CATALYTIC SUBUNIT A [UDP-FORMING]"/>
    <property type="match status" value="1"/>
</dbReference>
<dbReference type="eggNOG" id="COG1215">
    <property type="taxonomic scope" value="Bacteria"/>
</dbReference>
<comment type="cofactor">
    <cofactor evidence="1">
        <name>Mg(2+)</name>
        <dbReference type="ChEBI" id="CHEBI:18420"/>
    </cofactor>
</comment>
<evidence type="ECO:0000256" key="18">
    <source>
        <dbReference type="SAM" id="Phobius"/>
    </source>
</evidence>
<dbReference type="GeneID" id="72429936"/>
<keyword evidence="12 18" id="KW-0472">Membrane</keyword>
<reference evidence="19 20" key="1">
    <citation type="journal article" date="2007" name="Photosyn. Res.">
        <title>Complete nucleotide sequence of the freshwater unicellular cyanobacterium Synechococcus elongatus PCC 6301 chromosome: gene content and organization.</title>
        <authorList>
            <person name="Sugita C."/>
            <person name="Ogata K."/>
            <person name="Shikata M."/>
            <person name="Jikuya H."/>
            <person name="Takano J."/>
            <person name="Furumichi M."/>
            <person name="Kanehisa M."/>
            <person name="Omata T."/>
            <person name="Sugiura M."/>
            <person name="Sugita M."/>
        </authorList>
    </citation>
    <scope>NUCLEOTIDE SEQUENCE [LARGE SCALE GENOMIC DNA]</scope>
    <source>
        <strain evidence="20">ATCC 27144 / PCC 6301 / SAUG 1402/1</strain>
    </source>
</reference>
<evidence type="ECO:0000256" key="16">
    <source>
        <dbReference type="ARBA" id="ARBA00068721"/>
    </source>
</evidence>
<keyword evidence="5" id="KW-0328">Glycosyltransferase</keyword>
<protein>
    <recommendedName>
        <fullName evidence="16">Beta-monoglucosyldiacylglycerol synthase</fullName>
        <ecNumber evidence="15">2.4.1.336</ecNumber>
    </recommendedName>
    <alternativeName>
        <fullName evidence="17">UDP-glucose:1,2-diacylglycerol 3-beta-D-glucosyltransferase</fullName>
    </alternativeName>
</protein>
<evidence type="ECO:0000256" key="11">
    <source>
        <dbReference type="ARBA" id="ARBA00023098"/>
    </source>
</evidence>
<dbReference type="InterPro" id="IPR050321">
    <property type="entry name" value="Glycosyltr_2/OpgH_subfam"/>
</dbReference>
<dbReference type="FunFam" id="3.90.550.10:FF:000164">
    <property type="entry name" value="Beta-(1-3)-glucosyl transferase"/>
    <property type="match status" value="1"/>
</dbReference>
<evidence type="ECO:0000313" key="19">
    <source>
        <dbReference type="EMBL" id="BAD78656.1"/>
    </source>
</evidence>
<gene>
    <name evidence="19" type="ordered locus">syc0466_c</name>
</gene>
<evidence type="ECO:0000256" key="5">
    <source>
        <dbReference type="ARBA" id="ARBA00022676"/>
    </source>
</evidence>
<feature type="transmembrane region" description="Helical" evidence="18">
    <location>
        <begin position="37"/>
        <end position="54"/>
    </location>
</feature>
<keyword evidence="10 18" id="KW-1133">Transmembrane helix</keyword>
<feature type="transmembrane region" description="Helical" evidence="18">
    <location>
        <begin position="376"/>
        <end position="393"/>
    </location>
</feature>
<dbReference type="GO" id="GO:0046467">
    <property type="term" value="P:membrane lipid biosynthetic process"/>
    <property type="evidence" value="ECO:0007669"/>
    <property type="project" value="UniProtKB-ARBA"/>
</dbReference>
<comment type="subcellular location">
    <subcellularLocation>
        <location evidence="2">Membrane</location>
        <topology evidence="2">Multi-pass membrane protein</topology>
    </subcellularLocation>
</comment>
<evidence type="ECO:0000256" key="6">
    <source>
        <dbReference type="ARBA" id="ARBA00022679"/>
    </source>
</evidence>
<comment type="similarity">
    <text evidence="3">Belongs to the glycosyltransferase 2 family.</text>
</comment>
<dbReference type="AlphaFoldDB" id="A0A0H3K060"/>
<evidence type="ECO:0000256" key="14">
    <source>
        <dbReference type="ARBA" id="ARBA00053004"/>
    </source>
</evidence>
<evidence type="ECO:0000256" key="4">
    <source>
        <dbReference type="ARBA" id="ARBA00022516"/>
    </source>
</evidence>
<feature type="transmembrane region" description="Helical" evidence="18">
    <location>
        <begin position="414"/>
        <end position="436"/>
    </location>
</feature>
<proteinExistence type="inferred from homology"/>
<evidence type="ECO:0000256" key="8">
    <source>
        <dbReference type="ARBA" id="ARBA00022798"/>
    </source>
</evidence>
<evidence type="ECO:0000256" key="12">
    <source>
        <dbReference type="ARBA" id="ARBA00023136"/>
    </source>
</evidence>
<evidence type="ECO:0000313" key="20">
    <source>
        <dbReference type="Proteomes" id="UP000001175"/>
    </source>
</evidence>
<dbReference type="RefSeq" id="WP_011242778.1">
    <property type="nucleotide sequence ID" value="NC_006576.1"/>
</dbReference>
<evidence type="ECO:0000256" key="9">
    <source>
        <dbReference type="ARBA" id="ARBA00022842"/>
    </source>
</evidence>
<dbReference type="KEGG" id="syc:syc0466_c"/>
<dbReference type="PANTHER" id="PTHR43867:SF2">
    <property type="entry name" value="CELLULOSE SYNTHASE CATALYTIC SUBUNIT A [UDP-FORMING]"/>
    <property type="match status" value="1"/>
</dbReference>
<dbReference type="GO" id="GO:0006071">
    <property type="term" value="P:glycerol metabolic process"/>
    <property type="evidence" value="ECO:0007669"/>
    <property type="project" value="UniProtKB-KW"/>
</dbReference>
<evidence type="ECO:0000256" key="10">
    <source>
        <dbReference type="ARBA" id="ARBA00022989"/>
    </source>
</evidence>
<dbReference type="GO" id="GO:0005886">
    <property type="term" value="C:plasma membrane"/>
    <property type="evidence" value="ECO:0007669"/>
    <property type="project" value="TreeGrafter"/>
</dbReference>
<name>A0A0H3K060_SYNP6</name>
<keyword evidence="11" id="KW-0443">Lipid metabolism</keyword>
<evidence type="ECO:0000256" key="15">
    <source>
        <dbReference type="ARBA" id="ARBA00066964"/>
    </source>
</evidence>
<comment type="catalytic activity">
    <reaction evidence="14">
        <text>a 1,2-diacyl-sn-glycerol + UDP-alpha-D-glucose = a 1,2-diacyl-3-O-(beta-D-glucopyranosyl)-sn-glycerol + UDP + H(+)</text>
        <dbReference type="Rhea" id="RHEA:17285"/>
        <dbReference type="ChEBI" id="CHEBI:15378"/>
        <dbReference type="ChEBI" id="CHEBI:17815"/>
        <dbReference type="ChEBI" id="CHEBI:58223"/>
        <dbReference type="ChEBI" id="CHEBI:58885"/>
        <dbReference type="ChEBI" id="CHEBI:75799"/>
        <dbReference type="EC" id="2.4.1.336"/>
    </reaction>
</comment>
<evidence type="ECO:0000256" key="17">
    <source>
        <dbReference type="ARBA" id="ARBA00078564"/>
    </source>
</evidence>
<sequence length="458" mass="51283">MPLNSPLDATVTPSPVALSSAPEIDYYQYTAGRRRKAAVVLVAVWGLTAALHLSLWGAPIVWAIALGLGIHFLRLMGAHRHAEVVALPSDRQDWPQVSLLVAAKNEAEVIERLVHNLCSLDYPSDRLEVWVIDDASTDATPDRLAELQSHYPQLRVHQRQAGAPGGKSGALNEVWPQTQGEFIAVFDADAQAPVDLLQQVLPRFQQPQLGAVQVRKAIANSGTNFWTRGQTVEMMLDAYLQQQRVAIGGIGELRGNGQFIRRAALERCGGFNEETITDDLDLAFRLHLDHWWIDCCIHPAVQEEGVVRSLALWHQRRRWAEGGYQRYLDYWPWLVRNRLGPQRSVDLAIFWLTQYILPTAAIPDLALALILKRSPLYGPLAGLTVGLTLISLLRGIRQARSHEARNPLPIGQSLLGVIYMLHWIPVMAYTTMRMAFWPKQLRWVKTVHVGETHSAPVA</sequence>
<dbReference type="EMBL" id="AP008231">
    <property type="protein sequence ID" value="BAD78656.1"/>
    <property type="molecule type" value="Genomic_DNA"/>
</dbReference>
<evidence type="ECO:0000256" key="3">
    <source>
        <dbReference type="ARBA" id="ARBA00006739"/>
    </source>
</evidence>
<keyword evidence="8" id="KW-0319">Glycerol metabolism</keyword>
<dbReference type="EC" id="2.4.1.336" evidence="15"/>
<keyword evidence="13" id="KW-0119">Carbohydrate metabolism</keyword>
<evidence type="ECO:0000256" key="1">
    <source>
        <dbReference type="ARBA" id="ARBA00001946"/>
    </source>
</evidence>